<name>A0A1I0S930_9BACT</name>
<proteinExistence type="predicted"/>
<keyword evidence="2" id="KW-1185">Reference proteome</keyword>
<evidence type="ECO:0000313" key="2">
    <source>
        <dbReference type="Proteomes" id="UP000199310"/>
    </source>
</evidence>
<sequence>MGDDNRLVNFFPKILLMMYHYEKHYSGKAFLYLFFQHKEIYKDTVDKQAQHLVMIRDVQGRALKRCSARPFFYVRLNINPIP</sequence>
<dbReference type="AlphaFoldDB" id="A0A1I0S930"/>
<dbReference type="Proteomes" id="UP000199310">
    <property type="component" value="Unassembled WGS sequence"/>
</dbReference>
<dbReference type="STRING" id="29529.SAMN04488122_4921"/>
<protein>
    <submittedName>
        <fullName evidence="1">Uncharacterized protein</fullName>
    </submittedName>
</protein>
<organism evidence="1 2">
    <name type="scientific">Chitinophaga arvensicola</name>
    <dbReference type="NCBI Taxonomy" id="29529"/>
    <lineage>
        <taxon>Bacteria</taxon>
        <taxon>Pseudomonadati</taxon>
        <taxon>Bacteroidota</taxon>
        <taxon>Chitinophagia</taxon>
        <taxon>Chitinophagales</taxon>
        <taxon>Chitinophagaceae</taxon>
        <taxon>Chitinophaga</taxon>
    </lineage>
</organism>
<dbReference type="EMBL" id="FOJG01000002">
    <property type="protein sequence ID" value="SEW52544.1"/>
    <property type="molecule type" value="Genomic_DNA"/>
</dbReference>
<reference evidence="2" key="1">
    <citation type="submission" date="2016-10" db="EMBL/GenBank/DDBJ databases">
        <authorList>
            <person name="Varghese N."/>
            <person name="Submissions S."/>
        </authorList>
    </citation>
    <scope>NUCLEOTIDE SEQUENCE [LARGE SCALE GENOMIC DNA]</scope>
    <source>
        <strain evidence="2">DSM 3695</strain>
    </source>
</reference>
<gene>
    <name evidence="1" type="ORF">SAMN04488122_4921</name>
</gene>
<accession>A0A1I0S930</accession>
<evidence type="ECO:0000313" key="1">
    <source>
        <dbReference type="EMBL" id="SEW52544.1"/>
    </source>
</evidence>